<sequence>MGNKGKKNSAKFQLNSERTKKDLLDEIHRGGNRDAEVNGQPGKEEKNRNGKRKKSEMGEQGWVTFHTSSPSFTRQWENDRSRKSGRSVFRLVVQRLFGSPAIT</sequence>
<dbReference type="AlphaFoldDB" id="A0A8X6GAT5"/>
<feature type="compositionally biased region" description="Polar residues" evidence="1">
    <location>
        <begin position="65"/>
        <end position="75"/>
    </location>
</feature>
<organism evidence="2 3">
    <name type="scientific">Trichonephila clavata</name>
    <name type="common">Joro spider</name>
    <name type="synonym">Nephila clavata</name>
    <dbReference type="NCBI Taxonomy" id="2740835"/>
    <lineage>
        <taxon>Eukaryota</taxon>
        <taxon>Metazoa</taxon>
        <taxon>Ecdysozoa</taxon>
        <taxon>Arthropoda</taxon>
        <taxon>Chelicerata</taxon>
        <taxon>Arachnida</taxon>
        <taxon>Araneae</taxon>
        <taxon>Araneomorphae</taxon>
        <taxon>Entelegynae</taxon>
        <taxon>Araneoidea</taxon>
        <taxon>Nephilidae</taxon>
        <taxon>Trichonephila</taxon>
    </lineage>
</organism>
<keyword evidence="3" id="KW-1185">Reference proteome</keyword>
<gene>
    <name evidence="2" type="ORF">TNCT_191341</name>
</gene>
<accession>A0A8X6GAT5</accession>
<protein>
    <submittedName>
        <fullName evidence="2">Uncharacterized protein</fullName>
    </submittedName>
</protein>
<dbReference type="Proteomes" id="UP000887116">
    <property type="component" value="Unassembled WGS sequence"/>
</dbReference>
<dbReference type="OrthoDB" id="10295245at2759"/>
<dbReference type="EMBL" id="BMAO01012020">
    <property type="protein sequence ID" value="GFQ78403.1"/>
    <property type="molecule type" value="Genomic_DNA"/>
</dbReference>
<feature type="region of interest" description="Disordered" evidence="1">
    <location>
        <begin position="1"/>
        <end position="85"/>
    </location>
</feature>
<reference evidence="2" key="1">
    <citation type="submission" date="2020-07" db="EMBL/GenBank/DDBJ databases">
        <title>Multicomponent nature underlies the extraordinary mechanical properties of spider dragline silk.</title>
        <authorList>
            <person name="Kono N."/>
            <person name="Nakamura H."/>
            <person name="Mori M."/>
            <person name="Yoshida Y."/>
            <person name="Ohtoshi R."/>
            <person name="Malay A.D."/>
            <person name="Moran D.A.P."/>
            <person name="Tomita M."/>
            <person name="Numata K."/>
            <person name="Arakawa K."/>
        </authorList>
    </citation>
    <scope>NUCLEOTIDE SEQUENCE</scope>
</reference>
<name>A0A8X6GAT5_TRICU</name>
<feature type="compositionally biased region" description="Basic and acidic residues" evidence="1">
    <location>
        <begin position="17"/>
        <end position="48"/>
    </location>
</feature>
<evidence type="ECO:0000256" key="1">
    <source>
        <dbReference type="SAM" id="MobiDB-lite"/>
    </source>
</evidence>
<comment type="caution">
    <text evidence="2">The sequence shown here is derived from an EMBL/GenBank/DDBJ whole genome shotgun (WGS) entry which is preliminary data.</text>
</comment>
<evidence type="ECO:0000313" key="3">
    <source>
        <dbReference type="Proteomes" id="UP000887116"/>
    </source>
</evidence>
<proteinExistence type="predicted"/>
<evidence type="ECO:0000313" key="2">
    <source>
        <dbReference type="EMBL" id="GFQ78403.1"/>
    </source>
</evidence>